<dbReference type="InterPro" id="IPR036249">
    <property type="entry name" value="Thioredoxin-like_sf"/>
</dbReference>
<evidence type="ECO:0000313" key="2">
    <source>
        <dbReference type="EMBL" id="RKP13612.1"/>
    </source>
</evidence>
<keyword evidence="3" id="KW-1185">Reference proteome</keyword>
<proteinExistence type="predicted"/>
<evidence type="ECO:0000259" key="1">
    <source>
        <dbReference type="Pfam" id="PF00085"/>
    </source>
</evidence>
<dbReference type="OrthoDB" id="10257948at2759"/>
<accession>A0A4P9Y4L8</accession>
<reference evidence="3" key="1">
    <citation type="journal article" date="2018" name="Nat. Microbiol.">
        <title>Leveraging single-cell genomics to expand the fungal tree of life.</title>
        <authorList>
            <person name="Ahrendt S.R."/>
            <person name="Quandt C.A."/>
            <person name="Ciobanu D."/>
            <person name="Clum A."/>
            <person name="Salamov A."/>
            <person name="Andreopoulos B."/>
            <person name="Cheng J.F."/>
            <person name="Woyke T."/>
            <person name="Pelin A."/>
            <person name="Henrissat B."/>
            <person name="Reynolds N.K."/>
            <person name="Benny G.L."/>
            <person name="Smith M.E."/>
            <person name="James T.Y."/>
            <person name="Grigoriev I.V."/>
        </authorList>
    </citation>
    <scope>NUCLEOTIDE SEQUENCE [LARGE SCALE GENOMIC DNA]</scope>
</reference>
<dbReference type="Gene3D" id="3.40.30.10">
    <property type="entry name" value="Glutaredoxin"/>
    <property type="match status" value="1"/>
</dbReference>
<dbReference type="InterPro" id="IPR013766">
    <property type="entry name" value="Thioredoxin_domain"/>
</dbReference>
<protein>
    <submittedName>
        <fullName evidence="2">Thioredoxin-like protein</fullName>
    </submittedName>
</protein>
<sequence>EEDSEIDEADLLDEIDNDPELTGYREQRLRELKEEADRAKTLRDSDRGRYTELQSEKEVLKVSTSEKRCIIHFFHKEFRRCKIMDKHLDILAKTHIETRFCRIDVEKAHFLVEKLKIQILPCVVGFIDGVTADRLVGFEELNNSDGFQTSSLERLLGRNGKL</sequence>
<feature type="non-terminal residue" evidence="2">
    <location>
        <position position="1"/>
    </location>
</feature>
<dbReference type="SUPFAM" id="SSF52833">
    <property type="entry name" value="Thioredoxin-like"/>
    <property type="match status" value="1"/>
</dbReference>
<evidence type="ECO:0000313" key="3">
    <source>
        <dbReference type="Proteomes" id="UP000267251"/>
    </source>
</evidence>
<feature type="domain" description="Thioredoxin" evidence="1">
    <location>
        <begin position="61"/>
        <end position="140"/>
    </location>
</feature>
<gene>
    <name evidence="2" type="ORF">BJ684DRAFT_6628</name>
</gene>
<feature type="non-terminal residue" evidence="2">
    <location>
        <position position="162"/>
    </location>
</feature>
<dbReference type="PANTHER" id="PTHR21148">
    <property type="entry name" value="THIOREDOXIN DOMAIN-CONTAINING PROTEIN 9"/>
    <property type="match status" value="1"/>
</dbReference>
<dbReference type="Pfam" id="PF00085">
    <property type="entry name" value="Thioredoxin"/>
    <property type="match status" value="1"/>
</dbReference>
<dbReference type="CDD" id="cd02989">
    <property type="entry name" value="Phd_like_TxnDC9"/>
    <property type="match status" value="1"/>
</dbReference>
<name>A0A4P9Y4L8_9FUNG</name>
<dbReference type="EMBL" id="KZ987980">
    <property type="protein sequence ID" value="RKP13612.1"/>
    <property type="molecule type" value="Genomic_DNA"/>
</dbReference>
<dbReference type="AlphaFoldDB" id="A0A4P9Y4L8"/>
<dbReference type="Proteomes" id="UP000267251">
    <property type="component" value="Unassembled WGS sequence"/>
</dbReference>
<organism evidence="2 3">
    <name type="scientific">Piptocephalis cylindrospora</name>
    <dbReference type="NCBI Taxonomy" id="1907219"/>
    <lineage>
        <taxon>Eukaryota</taxon>
        <taxon>Fungi</taxon>
        <taxon>Fungi incertae sedis</taxon>
        <taxon>Zoopagomycota</taxon>
        <taxon>Zoopagomycotina</taxon>
        <taxon>Zoopagomycetes</taxon>
        <taxon>Zoopagales</taxon>
        <taxon>Piptocephalidaceae</taxon>
        <taxon>Piptocephalis</taxon>
    </lineage>
</organism>